<dbReference type="FunFam" id="3.90.1110.10:FF:000006">
    <property type="entry name" value="DNA-directed RNA polymerase subunit beta"/>
    <property type="match status" value="1"/>
</dbReference>
<dbReference type="Pfam" id="PF04565">
    <property type="entry name" value="RNA_pol_Rpb2_3"/>
    <property type="match status" value="1"/>
</dbReference>
<dbReference type="InterPro" id="IPR015712">
    <property type="entry name" value="DNA-dir_RNA_pol_su2"/>
</dbReference>
<dbReference type="Pfam" id="PF04563">
    <property type="entry name" value="RNA_pol_Rpb2_1"/>
    <property type="match status" value="1"/>
</dbReference>
<dbReference type="Gene3D" id="2.40.270.10">
    <property type="entry name" value="DNA-directed RNA polymerase, subunit 2, domain 6"/>
    <property type="match status" value="1"/>
</dbReference>
<dbReference type="InterPro" id="IPR007121">
    <property type="entry name" value="RNA_pol_bsu_CS"/>
</dbReference>
<dbReference type="InterPro" id="IPR007645">
    <property type="entry name" value="RNA_pol_Rpb2_3"/>
</dbReference>
<evidence type="ECO:0000256" key="9">
    <source>
        <dbReference type="ARBA" id="ARBA00023242"/>
    </source>
</evidence>
<dbReference type="PANTHER" id="PTHR20856">
    <property type="entry name" value="DNA-DIRECTED RNA POLYMERASE I SUBUNIT 2"/>
    <property type="match status" value="1"/>
</dbReference>
<evidence type="ECO:0000256" key="4">
    <source>
        <dbReference type="ARBA" id="ARBA00022679"/>
    </source>
</evidence>
<sequence>MRRKLHSLFVELHSEVTSSTEGYRTCAFLLWNRRLLLAYENMLRSLNPRFACVTIPYWDYYADYAKFMSKQCASLEECSPILQGLGGSAGIAKTVVINGKSLSDSCVSTTPLDSFCENSTISSPSNCAGCVPRADWSTKTFPSGFGYGGLAVLLGKSNGYREFSNNVLFNIHYAMNDALSSTMATYMAPADPVFFSHHATMDMIHQMYLDCQVGDKYKSEQSNSVQRFVFQKCSITNEVCPDLNSNVTQWWKLATSSATPIPAEQHPVLKQFFRDLPCTYKSWVSIRGLEDNSYDYLRDDLMLNLQKNGFVCPVKYAAPPMGVGETAAMANAPALGLNTPASGGFNNAAILQAKKKIASVVQSTLQVDGTAETAFVQTELMECMFHHDSLGGTRDFSAQTRANFRIDPSNHTRCTALLGSRASIRVFQRALYLEAVGVAMQRKLHSLFVEVHSEATSRIEGYRTCAFLFWNRRFLLAYENMLRSLDQKYACVTIPYWDVYADYAKLTATDGPQCTKLQDCSPILQDLGGSAGVAKTVVINGNSFSDGCVNTAPLNSFCESSAISSPSDCAGCVPRADWSTTTFPSGFGYSSLADMLINATMFRDFHKRVLTSLWTYVSPADPVFFSIHATVDMVHQMYLDCRVGNAFKTDLSYAVQRFVYQQCSTAGEPCPSLTSTVTQSWKLATSSDAAIPATQHSVLQQFFGNIPSVYQDLLSIRDLGANSYEYLKDDLMLNLQSNKLVCPTAPAPTPTPTLPPPTPTPSPSSATPSTPSPTPSPSSDPSSIPSSTPTPLPATPSPSPSPDTSSTPSPSPGSSSTPSSTPSPVSSSRLLFDTTTSIAQAADVFSPSGLGFTPDVAATTAEKLNTALSGAMRVVKSLPAAISQVELMECQFHDEQLGGVEDFPEELRVNLDIPSDYHARCYSLLQDPKATLHVKNWRAIFAPQQQQQQESWHCRAWRPLRRHRRLRRRRAPAAELAELEKPVKHVQDKWKLLPYFLQLRGLVKQHIDSFNYFTNVDMKNIVRAKANNMVRSDADPKFFLQYTDIQIGSPSIDEEAFVSSSVTPHQCRLRDRTYAAPVYVSVRYRRGNKIVTNNKVLIGRIPIMLRSANCVLTDKGENELAKLKECPYDPGGYFIVKGVEKVVLIHEQLSKNRVIIEEDSKQNVCASITSSTHERKSRTNIFINKHRVYLKSNSFGSDIPIVIVFRGMGMESDQEIVSLIGSEPDISDALTASFEEASDLKVFTQLQALEYIGSKMNALTKVGTTGGRHRGGNQQHDRNLADAARSALANLVLNHVPCEDYNFRLKCIYVGHIVRRIILTDKDRTRLDDKDYYGNKRLELAGQLLSLLFEDLFKRFNSDLKRQADLVLSKPNRASVFDILKCIRTDTITQGFYHALSTGNWTLKRFRMDRAGVTHVLSRLSYMSALGMMTRISSQFEKTRKVSGPRSLQPSQWGMLCPADTPEGEACGLVKNLALLCHVTSDEEAGPIKRLCFDLGVTDVSLSTGEEINHSSNYLVILNGVIIGTHVNPRTFVTRLRRIRRAGLIGEFVSVMIHDVQRVVYIASDGGRVCRPLLLIDPVTHRTRLTQRHLDELRAGIRDLGSLIVEGCVEYVDVNEENNCLVALHESEIGERTTHLEIDPVTILGVVSGLIPYPHHNQSPRNTYQCAMGKQAIGTIAMNQYERIDTLLYTMVYPQMPMVKTRVLDLVNFDHVPAGQNATVAVMSYSGYDIEDAIVLNKASLDRGFGRCMVFKKYQTMIKKYANGSYDRIVGPPDFESLVSAGSAGNMGFRNAKYASLDADGISRVGGIVQNGAIMINKEQPTQFNDSVDGRDPLDVTYSPSPTTYKGPIPAYVDKVLLTSSEANHFLVKVLIRQTRRPEIGDKFSSRHGQKGVCGTIRNQEDMPFNDQGVCPDLIMNPHGFPSRMTVGKMIELIAGKAGVLNGRRAYGTAFGEQYGTADNVLDCSRELVKNGFNYAGKDYLTSGITGEPILCYIFMGPIYYQKLKHMVMDKMHARARGPRAVLTRQPTEGRSRDGGLRLGEMERDCLIGYGASMLLMERLMISSDAFSADVCQGCRMLGYEGWCQYCKSEEKVVSIRIPYACKLLFQELQAMNIVPRLTLKEDANANANTFLWPSREKQLYLDAVNLSMAKGYHALFLEVHTEPASISQGRKTCTMAYWHRRMLIAYENMLRSLGSQYACITIPYWDYFSDYAKRQALTCSTFEGCSQFMQEFGSSSGPTETVTMNGYWATGNCVSTTPLANFCESSSIPASSCSRCIPRDPSWTSKPFPSGFSYLSLARQLSVPLGFANWHAVLFGNYRFTMNYWLTSTMATSAAAADPMYYVHQSTIDLLMQMWTECQVGRTMTAAEKQTSPYAFASCIYYSGETCASSTSDVSHYWQQAGSTTRIRAEDHPVLQQFFAPLPTQYWQYVSATDLGDFSYSYDKDALFSMLMANTLACPQNMIRRLQEKQDSIIDQMTIDSFKGSSDPRTQAVVKSVERGQLLLDKLMENQSADSAIELAEMVECLYHKLELGAVEDFTPAHRQDMEIPDNVHPRCYTLLQQYARTIEKLDKDAIYPPQH</sequence>
<evidence type="ECO:0000313" key="14">
    <source>
        <dbReference type="Proteomes" id="UP001146120"/>
    </source>
</evidence>
<comment type="catalytic activity">
    <reaction evidence="10">
        <text>RNA(n) + a ribonucleoside 5'-triphosphate = RNA(n+1) + diphosphate</text>
        <dbReference type="Rhea" id="RHEA:21248"/>
        <dbReference type="Rhea" id="RHEA-COMP:14527"/>
        <dbReference type="Rhea" id="RHEA-COMP:17342"/>
        <dbReference type="ChEBI" id="CHEBI:33019"/>
        <dbReference type="ChEBI" id="CHEBI:61557"/>
        <dbReference type="ChEBI" id="CHEBI:140395"/>
        <dbReference type="EC" id="2.7.7.6"/>
    </reaction>
</comment>
<evidence type="ECO:0000259" key="12">
    <source>
        <dbReference type="PROSITE" id="PS00498"/>
    </source>
</evidence>
<dbReference type="PROSITE" id="PS01166">
    <property type="entry name" value="RNA_POL_BETA"/>
    <property type="match status" value="1"/>
</dbReference>
<dbReference type="EC" id="2.7.7.6" evidence="10"/>
<dbReference type="GO" id="GO:0003899">
    <property type="term" value="F:DNA-directed RNA polymerase activity"/>
    <property type="evidence" value="ECO:0007669"/>
    <property type="project" value="UniProtKB-EC"/>
</dbReference>
<reference evidence="13" key="1">
    <citation type="submission" date="2022-11" db="EMBL/GenBank/DDBJ databases">
        <authorList>
            <person name="Morgan W.R."/>
            <person name="Tartar A."/>
        </authorList>
    </citation>
    <scope>NUCLEOTIDE SEQUENCE</scope>
    <source>
        <strain evidence="13">ARSEF 373</strain>
    </source>
</reference>
<evidence type="ECO:0000256" key="7">
    <source>
        <dbReference type="ARBA" id="ARBA00022833"/>
    </source>
</evidence>
<dbReference type="FunFam" id="3.90.1800.10:FF:000003">
    <property type="entry name" value="DNA-directed RNA polymerase subunit beta"/>
    <property type="match status" value="1"/>
</dbReference>
<dbReference type="PROSITE" id="PS00498">
    <property type="entry name" value="TYROSINASE_2"/>
    <property type="match status" value="2"/>
</dbReference>
<dbReference type="InterPro" id="IPR007641">
    <property type="entry name" value="RNA_pol_Rpb2_7"/>
</dbReference>
<evidence type="ECO:0000256" key="5">
    <source>
        <dbReference type="ARBA" id="ARBA00022695"/>
    </source>
</evidence>
<dbReference type="Pfam" id="PF00562">
    <property type="entry name" value="RNA_pol_Rpb2_6"/>
    <property type="match status" value="1"/>
</dbReference>
<dbReference type="FunFam" id="2.40.270.10:FF:000006">
    <property type="entry name" value="DNA-directed RNA polymerase subunit beta"/>
    <property type="match status" value="1"/>
</dbReference>
<dbReference type="GO" id="GO:0046872">
    <property type="term" value="F:metal ion binding"/>
    <property type="evidence" value="ECO:0007669"/>
    <property type="project" value="UniProtKB-KW"/>
</dbReference>
<dbReference type="GO" id="GO:0006383">
    <property type="term" value="P:transcription by RNA polymerase III"/>
    <property type="evidence" value="ECO:0007669"/>
    <property type="project" value="UniProtKB-ARBA"/>
</dbReference>
<comment type="subcellular location">
    <subcellularLocation>
        <location evidence="1">Nucleus</location>
    </subcellularLocation>
</comment>
<feature type="compositionally biased region" description="Pro residues" evidence="11">
    <location>
        <begin position="788"/>
        <end position="801"/>
    </location>
</feature>
<dbReference type="InterPro" id="IPR037033">
    <property type="entry name" value="DNA-dir_RNAP_su2_hyb_sf"/>
</dbReference>
<comment type="similarity">
    <text evidence="2 10">Belongs to the RNA polymerase beta chain family.</text>
</comment>
<proteinExistence type="inferred from homology"/>
<dbReference type="Pfam" id="PF04566">
    <property type="entry name" value="RNA_pol_Rpb2_4"/>
    <property type="match status" value="1"/>
</dbReference>
<organism evidence="13 14">
    <name type="scientific">Lagenidium giganteum</name>
    <dbReference type="NCBI Taxonomy" id="4803"/>
    <lineage>
        <taxon>Eukaryota</taxon>
        <taxon>Sar</taxon>
        <taxon>Stramenopiles</taxon>
        <taxon>Oomycota</taxon>
        <taxon>Peronosporomycetes</taxon>
        <taxon>Pythiales</taxon>
        <taxon>Pythiaceae</taxon>
    </lineage>
</organism>
<evidence type="ECO:0000256" key="1">
    <source>
        <dbReference type="ARBA" id="ARBA00004123"/>
    </source>
</evidence>
<gene>
    <name evidence="13" type="ORF">N0F65_002454</name>
</gene>
<dbReference type="Pfam" id="PF04560">
    <property type="entry name" value="RNA_pol_Rpb2_7"/>
    <property type="match status" value="1"/>
</dbReference>
<dbReference type="CDD" id="cd00653">
    <property type="entry name" value="RNA_pol_B_RPB2"/>
    <property type="match status" value="1"/>
</dbReference>
<dbReference type="Gene3D" id="2.40.50.150">
    <property type="match status" value="1"/>
</dbReference>
<dbReference type="Pfam" id="PF00264">
    <property type="entry name" value="Tyrosinase"/>
    <property type="match status" value="3"/>
</dbReference>
<reference evidence="13" key="2">
    <citation type="journal article" date="2023" name="Microbiol Resour">
        <title>Decontamination and Annotation of the Draft Genome Sequence of the Oomycete Lagenidium giganteum ARSEF 373.</title>
        <authorList>
            <person name="Morgan W.R."/>
            <person name="Tartar A."/>
        </authorList>
    </citation>
    <scope>NUCLEOTIDE SEQUENCE</scope>
    <source>
        <strain evidence="13">ARSEF 373</strain>
    </source>
</reference>
<dbReference type="FunFam" id="3.90.1100.10:FF:000042">
    <property type="entry name" value="DNA-directed RNA polymerase subunit beta"/>
    <property type="match status" value="1"/>
</dbReference>
<keyword evidence="14" id="KW-1185">Reference proteome</keyword>
<dbReference type="Proteomes" id="UP001146120">
    <property type="component" value="Unassembled WGS sequence"/>
</dbReference>
<dbReference type="FunFam" id="2.40.270.10:FF:000011">
    <property type="entry name" value="DNA-directed RNA polymerase subunit beta"/>
    <property type="match status" value="1"/>
</dbReference>
<dbReference type="InterPro" id="IPR007642">
    <property type="entry name" value="RNA_pol_Rpb2_2"/>
</dbReference>
<dbReference type="GO" id="GO:0005634">
    <property type="term" value="C:nucleus"/>
    <property type="evidence" value="ECO:0007669"/>
    <property type="project" value="UniProtKB-SubCell"/>
</dbReference>
<dbReference type="Gene3D" id="1.10.1280.10">
    <property type="entry name" value="Di-copper center containing domain from catechol oxidase"/>
    <property type="match status" value="3"/>
</dbReference>
<keyword evidence="8 10" id="KW-0804">Transcription</keyword>
<feature type="domain" description="Tyrosinase copper-binding" evidence="12">
    <location>
        <begin position="621"/>
        <end position="632"/>
    </location>
</feature>
<feature type="compositionally biased region" description="Pro residues" evidence="11">
    <location>
        <begin position="745"/>
        <end position="762"/>
    </location>
</feature>
<dbReference type="InterPro" id="IPR007646">
    <property type="entry name" value="RNA_pol_Rpb2_4"/>
</dbReference>
<comment type="function">
    <text evidence="10">DNA-dependent RNA polymerase catalyzes the transcription of DNA into RNA using the four ribonucleoside triphosphates as substrates.</text>
</comment>
<dbReference type="InterPro" id="IPR014724">
    <property type="entry name" value="RNA_pol_RPB2_OB-fold"/>
</dbReference>
<evidence type="ECO:0000256" key="2">
    <source>
        <dbReference type="ARBA" id="ARBA00006835"/>
    </source>
</evidence>
<dbReference type="GO" id="GO:0016491">
    <property type="term" value="F:oxidoreductase activity"/>
    <property type="evidence" value="ECO:0007669"/>
    <property type="project" value="InterPro"/>
</dbReference>
<protein>
    <recommendedName>
        <fullName evidence="10">DNA-directed RNA polymerase subunit beta</fullName>
        <ecNumber evidence="10">2.7.7.6</ecNumber>
    </recommendedName>
</protein>
<dbReference type="SUPFAM" id="SSF64484">
    <property type="entry name" value="beta and beta-prime subunits of DNA dependent RNA-polymerase"/>
    <property type="match status" value="1"/>
</dbReference>
<feature type="domain" description="Tyrosinase copper-binding" evidence="12">
    <location>
        <begin position="191"/>
        <end position="202"/>
    </location>
</feature>
<evidence type="ECO:0000256" key="6">
    <source>
        <dbReference type="ARBA" id="ARBA00022723"/>
    </source>
</evidence>
<feature type="region of interest" description="Disordered" evidence="11">
    <location>
        <begin position="744"/>
        <end position="828"/>
    </location>
</feature>
<keyword evidence="9" id="KW-0539">Nucleus</keyword>
<dbReference type="InterPro" id="IPR008922">
    <property type="entry name" value="Di-copper_centre_dom_sf"/>
</dbReference>
<evidence type="ECO:0000256" key="11">
    <source>
        <dbReference type="SAM" id="MobiDB-lite"/>
    </source>
</evidence>
<dbReference type="InterPro" id="IPR007120">
    <property type="entry name" value="DNA-dir_RNAP_su2_dom"/>
</dbReference>
<keyword evidence="4 10" id="KW-0808">Transferase</keyword>
<dbReference type="EMBL" id="DAKRPA010000195">
    <property type="protein sequence ID" value="DAZ95657.1"/>
    <property type="molecule type" value="Genomic_DNA"/>
</dbReference>
<dbReference type="SUPFAM" id="SSF48056">
    <property type="entry name" value="Di-copper centre-containing domain"/>
    <property type="match status" value="3"/>
</dbReference>
<evidence type="ECO:0000256" key="10">
    <source>
        <dbReference type="RuleBase" id="RU363031"/>
    </source>
</evidence>
<dbReference type="Pfam" id="PF04561">
    <property type="entry name" value="RNA_pol_Rpb2_2"/>
    <property type="match status" value="1"/>
</dbReference>
<accession>A0AAV2YM19</accession>
<dbReference type="GO" id="GO:0000428">
    <property type="term" value="C:DNA-directed RNA polymerase complex"/>
    <property type="evidence" value="ECO:0007669"/>
    <property type="project" value="UniProtKB-KW"/>
</dbReference>
<evidence type="ECO:0000313" key="13">
    <source>
        <dbReference type="EMBL" id="DAZ95657.1"/>
    </source>
</evidence>
<keyword evidence="3 10" id="KW-0240">DNA-directed RNA polymerase</keyword>
<name>A0AAV2YM19_9STRA</name>
<dbReference type="InterPro" id="IPR002227">
    <property type="entry name" value="Tyrosinase_Cu-bd"/>
</dbReference>
<dbReference type="GO" id="GO:0003677">
    <property type="term" value="F:DNA binding"/>
    <property type="evidence" value="ECO:0007669"/>
    <property type="project" value="InterPro"/>
</dbReference>
<dbReference type="Gene3D" id="3.90.1100.10">
    <property type="match status" value="2"/>
</dbReference>
<keyword evidence="7" id="KW-0862">Zinc</keyword>
<keyword evidence="6" id="KW-0479">Metal-binding</keyword>
<feature type="compositionally biased region" description="Low complexity" evidence="11">
    <location>
        <begin position="802"/>
        <end position="828"/>
    </location>
</feature>
<dbReference type="InterPro" id="IPR007644">
    <property type="entry name" value="RNA_pol_bsu_protrusion"/>
</dbReference>
<evidence type="ECO:0000256" key="8">
    <source>
        <dbReference type="ARBA" id="ARBA00023163"/>
    </source>
</evidence>
<comment type="caution">
    <text evidence="13">The sequence shown here is derived from an EMBL/GenBank/DDBJ whole genome shotgun (WGS) entry which is preliminary data.</text>
</comment>
<keyword evidence="5 10" id="KW-0548">Nucleotidyltransferase</keyword>
<dbReference type="GO" id="GO:0032549">
    <property type="term" value="F:ribonucleoside binding"/>
    <property type="evidence" value="ECO:0007669"/>
    <property type="project" value="InterPro"/>
</dbReference>
<evidence type="ECO:0000256" key="3">
    <source>
        <dbReference type="ARBA" id="ARBA00022478"/>
    </source>
</evidence>
<dbReference type="FunFam" id="3.90.1100.10:FF:000014">
    <property type="entry name" value="DNA-directed RNA polymerase subunit beta"/>
    <property type="match status" value="1"/>
</dbReference>
<dbReference type="Gene3D" id="3.90.1800.10">
    <property type="entry name" value="RNA polymerase alpha subunit dimerisation domain"/>
    <property type="match status" value="1"/>
</dbReference>